<accession>A0A067LJ96</accession>
<dbReference type="Proteomes" id="UP000027138">
    <property type="component" value="Unassembled WGS sequence"/>
</dbReference>
<gene>
    <name evidence="1" type="ORF">JCGZ_19206</name>
</gene>
<evidence type="ECO:0000313" key="2">
    <source>
        <dbReference type="Proteomes" id="UP000027138"/>
    </source>
</evidence>
<sequence length="282" mass="31770">MAPISAGSVLQTRVKYESIYTHYQEMPLEWVAEMDVDVVARAYLFYLLSTTLFTNHGNDADSALLPPLQDLNATRQSTTLSYLYYAAKWLEVGLAKLLPPLIERYPWGDTIDFLDFIQAAVVYQHRFFLLSGLFYDMYYLKERDIAAAQRESVATDQLAAFMTRAYAVFVRSQLLVHISPLIEFNPFAEAEELDRGQGAALVQLSVDDYNEVCQLYEAARLKLVVGRVSDEHRFDVAPPTGRGRETQCVGHASVGTGCKQVVIEEAEETSSDDSEEMAFNMS</sequence>
<proteinExistence type="predicted"/>
<dbReference type="EMBL" id="KK914254">
    <property type="protein sequence ID" value="KDP44339.1"/>
    <property type="molecule type" value="Genomic_DNA"/>
</dbReference>
<protein>
    <submittedName>
        <fullName evidence="1">Uncharacterized protein</fullName>
    </submittedName>
</protein>
<name>A0A067LJ96_JATCU</name>
<keyword evidence="2" id="KW-1185">Reference proteome</keyword>
<dbReference type="AlphaFoldDB" id="A0A067LJ96"/>
<reference evidence="1 2" key="1">
    <citation type="journal article" date="2014" name="PLoS ONE">
        <title>Global Analysis of Gene Expression Profiles in Physic Nut (Jatropha curcas L.) Seedlings Exposed to Salt Stress.</title>
        <authorList>
            <person name="Zhang L."/>
            <person name="Zhang C."/>
            <person name="Wu P."/>
            <person name="Chen Y."/>
            <person name="Li M."/>
            <person name="Jiang H."/>
            <person name="Wu G."/>
        </authorList>
    </citation>
    <scope>NUCLEOTIDE SEQUENCE [LARGE SCALE GENOMIC DNA]</scope>
    <source>
        <strain evidence="2">cv. GZQX0401</strain>
        <tissue evidence="1">Young leaves</tissue>
    </source>
</reference>
<organism evidence="1 2">
    <name type="scientific">Jatropha curcas</name>
    <name type="common">Barbados nut</name>
    <dbReference type="NCBI Taxonomy" id="180498"/>
    <lineage>
        <taxon>Eukaryota</taxon>
        <taxon>Viridiplantae</taxon>
        <taxon>Streptophyta</taxon>
        <taxon>Embryophyta</taxon>
        <taxon>Tracheophyta</taxon>
        <taxon>Spermatophyta</taxon>
        <taxon>Magnoliopsida</taxon>
        <taxon>eudicotyledons</taxon>
        <taxon>Gunneridae</taxon>
        <taxon>Pentapetalae</taxon>
        <taxon>rosids</taxon>
        <taxon>fabids</taxon>
        <taxon>Malpighiales</taxon>
        <taxon>Euphorbiaceae</taxon>
        <taxon>Crotonoideae</taxon>
        <taxon>Jatropheae</taxon>
        <taxon>Jatropha</taxon>
    </lineage>
</organism>
<evidence type="ECO:0000313" key="1">
    <source>
        <dbReference type="EMBL" id="KDP44339.1"/>
    </source>
</evidence>